<feature type="non-terminal residue" evidence="6">
    <location>
        <position position="1"/>
    </location>
</feature>
<dbReference type="Proteomes" id="UP001445076">
    <property type="component" value="Unassembled WGS sequence"/>
</dbReference>
<keyword evidence="7" id="KW-1185">Reference proteome</keyword>
<name>A0AAW0Y878_CHEQU</name>
<dbReference type="AlphaFoldDB" id="A0AAW0Y878"/>
<dbReference type="SUPFAM" id="SSF53335">
    <property type="entry name" value="S-adenosyl-L-methionine-dependent methyltransferases"/>
    <property type="match status" value="1"/>
</dbReference>
<dbReference type="PANTHER" id="PTHR12843">
    <property type="entry name" value="PROTEIN-LYSINE N-METHYLTRANSFERASE METTL10"/>
    <property type="match status" value="1"/>
</dbReference>
<reference evidence="6 7" key="1">
    <citation type="journal article" date="2024" name="BMC Genomics">
        <title>Genome assembly of redclaw crayfish (Cherax quadricarinatus) provides insights into its immune adaptation and hypoxia tolerance.</title>
        <authorList>
            <person name="Liu Z."/>
            <person name="Zheng J."/>
            <person name="Li H."/>
            <person name="Fang K."/>
            <person name="Wang S."/>
            <person name="He J."/>
            <person name="Zhou D."/>
            <person name="Weng S."/>
            <person name="Chi M."/>
            <person name="Gu Z."/>
            <person name="He J."/>
            <person name="Li F."/>
            <person name="Wang M."/>
        </authorList>
    </citation>
    <scope>NUCLEOTIDE SEQUENCE [LARGE SCALE GENOMIC DNA]</scope>
    <source>
        <strain evidence="6">ZL_2023a</strain>
    </source>
</reference>
<dbReference type="InterPro" id="IPR025714">
    <property type="entry name" value="Methyltranfer_dom"/>
</dbReference>
<dbReference type="GO" id="GO:0032259">
    <property type="term" value="P:methylation"/>
    <property type="evidence" value="ECO:0007669"/>
    <property type="project" value="UniProtKB-KW"/>
</dbReference>
<dbReference type="HAMAP" id="MF_03188">
    <property type="entry name" value="Methyltr_EFM4"/>
    <property type="match status" value="1"/>
</dbReference>
<keyword evidence="2" id="KW-0489">Methyltransferase</keyword>
<protein>
    <recommendedName>
        <fullName evidence="5">Methyltransferase domain-containing protein</fullName>
    </recommendedName>
</protein>
<comment type="caution">
    <text evidence="6">The sequence shown here is derived from an EMBL/GenBank/DDBJ whole genome shotgun (WGS) entry which is preliminary data.</text>
</comment>
<dbReference type="InterPro" id="IPR026635">
    <property type="entry name" value="Efm4/METTL10"/>
</dbReference>
<dbReference type="Gene3D" id="3.40.50.150">
    <property type="entry name" value="Vaccinia Virus protein VP39"/>
    <property type="match status" value="1"/>
</dbReference>
<gene>
    <name evidence="6" type="ORF">OTU49_016371</name>
</gene>
<evidence type="ECO:0000256" key="3">
    <source>
        <dbReference type="ARBA" id="ARBA00022679"/>
    </source>
</evidence>
<organism evidence="6 7">
    <name type="scientific">Cherax quadricarinatus</name>
    <name type="common">Australian red claw crayfish</name>
    <dbReference type="NCBI Taxonomy" id="27406"/>
    <lineage>
        <taxon>Eukaryota</taxon>
        <taxon>Metazoa</taxon>
        <taxon>Ecdysozoa</taxon>
        <taxon>Arthropoda</taxon>
        <taxon>Crustacea</taxon>
        <taxon>Multicrustacea</taxon>
        <taxon>Malacostraca</taxon>
        <taxon>Eumalacostraca</taxon>
        <taxon>Eucarida</taxon>
        <taxon>Decapoda</taxon>
        <taxon>Pleocyemata</taxon>
        <taxon>Astacidea</taxon>
        <taxon>Parastacoidea</taxon>
        <taxon>Parastacidae</taxon>
        <taxon>Cherax</taxon>
    </lineage>
</organism>
<keyword evidence="1" id="KW-0963">Cytoplasm</keyword>
<accession>A0AAW0Y878</accession>
<evidence type="ECO:0000313" key="7">
    <source>
        <dbReference type="Proteomes" id="UP001445076"/>
    </source>
</evidence>
<evidence type="ECO:0000256" key="4">
    <source>
        <dbReference type="ARBA" id="ARBA00022691"/>
    </source>
</evidence>
<dbReference type="EMBL" id="JARKIK010000013">
    <property type="protein sequence ID" value="KAK8748204.1"/>
    <property type="molecule type" value="Genomic_DNA"/>
</dbReference>
<dbReference type="PANTHER" id="PTHR12843:SF5">
    <property type="entry name" value="EEF1A LYSINE METHYLTRANSFERASE 2"/>
    <property type="match status" value="1"/>
</dbReference>
<dbReference type="GO" id="GO:0005737">
    <property type="term" value="C:cytoplasm"/>
    <property type="evidence" value="ECO:0007669"/>
    <property type="project" value="TreeGrafter"/>
</dbReference>
<dbReference type="GO" id="GO:0016279">
    <property type="term" value="F:protein-lysine N-methyltransferase activity"/>
    <property type="evidence" value="ECO:0007669"/>
    <property type="project" value="TreeGrafter"/>
</dbReference>
<evidence type="ECO:0000259" key="5">
    <source>
        <dbReference type="Pfam" id="PF13847"/>
    </source>
</evidence>
<dbReference type="InterPro" id="IPR029063">
    <property type="entry name" value="SAM-dependent_MTases_sf"/>
</dbReference>
<dbReference type="Pfam" id="PF13847">
    <property type="entry name" value="Methyltransf_31"/>
    <property type="match status" value="1"/>
</dbReference>
<evidence type="ECO:0000313" key="6">
    <source>
        <dbReference type="EMBL" id="KAK8748204.1"/>
    </source>
</evidence>
<evidence type="ECO:0000256" key="2">
    <source>
        <dbReference type="ARBA" id="ARBA00022603"/>
    </source>
</evidence>
<dbReference type="CDD" id="cd02440">
    <property type="entry name" value="AdoMet_MTases"/>
    <property type="match status" value="1"/>
</dbReference>
<keyword evidence="4" id="KW-0949">S-adenosyl-L-methionine</keyword>
<proteinExistence type="inferred from homology"/>
<evidence type="ECO:0000256" key="1">
    <source>
        <dbReference type="ARBA" id="ARBA00022490"/>
    </source>
</evidence>
<sequence length="235" mass="26440">NNKQNMSDVEELPPSKLGTKEYWDSAYELELANYKSDGNIGDIWFGEESIDRVIQWMMESDVVNQQTSVIDVGSGNGAFLLCLAAEGFVNLLGIDYSENAVELARAIAQEKKFNVRYEQVDLLSEDGGGLRDSEYDVCHDKGTYDAISLCPEDSHGKRLSYIKAIHRIIKENGLLIITSCNWTNDELMDHFEDYFSKEYIIPTPTFKFGESIKGHMKHNIVKLCVAENASSCADD</sequence>
<feature type="domain" description="Methyltransferase" evidence="5">
    <location>
        <begin position="65"/>
        <end position="196"/>
    </location>
</feature>
<keyword evidence="3" id="KW-0808">Transferase</keyword>